<dbReference type="RefSeq" id="WP_043918962.1">
    <property type="nucleotide sequence ID" value="NZ_FZPF01000004.1"/>
</dbReference>
<evidence type="ECO:0000313" key="1">
    <source>
        <dbReference type="EMBL" id="KIT15878.1"/>
    </source>
</evidence>
<protein>
    <recommendedName>
        <fullName evidence="3">Glycosyl transferase family 8</fullName>
    </recommendedName>
</protein>
<dbReference type="PATRIC" id="fig|935700.4.peg.2211"/>
<proteinExistence type="predicted"/>
<gene>
    <name evidence="1" type="ORF">jaqu_21450</name>
</gene>
<dbReference type="OrthoDB" id="7684392at2"/>
<organism evidence="1 2">
    <name type="scientific">Jannaschia aquimarina</name>
    <dbReference type="NCBI Taxonomy" id="935700"/>
    <lineage>
        <taxon>Bacteria</taxon>
        <taxon>Pseudomonadati</taxon>
        <taxon>Pseudomonadota</taxon>
        <taxon>Alphaproteobacteria</taxon>
        <taxon>Rhodobacterales</taxon>
        <taxon>Roseobacteraceae</taxon>
        <taxon>Jannaschia</taxon>
    </lineage>
</organism>
<sequence>MSFDILIVGQAGRLEYEAALLAVTLRHASPGWDGTLWVAEPQPGPAWPEDPRMTSPEVRALLTDLGARTIPFENVEFGARYPNGNKIEALAVLPPDRPVLVLDSDTVITGELSEIAIDFGRPAASMRREDTWPVPPLYGPTRHDIWGALYAQSGLDFSSSQDEDWPVNHWRRYLYFNAGWVTAPSGPALHAAWLDAARMVQWAAGEGGLTELAAQTIDPWLDQIALPLAIHGLGGGRPGAGGGLPDGALDGTHSHHYRYLPLMFATAPDHVIDTVRAATAPNAVKKVLKGYEPFKQFLFQKKGDKARALFDRAALPRKQEAIRRRLKRRNLWIR</sequence>
<accession>A0A0D1D7E4</accession>
<comment type="caution">
    <text evidence="1">The sequence shown here is derived from an EMBL/GenBank/DDBJ whole genome shotgun (WGS) entry which is preliminary data.</text>
</comment>
<keyword evidence="2" id="KW-1185">Reference proteome</keyword>
<dbReference type="AlphaFoldDB" id="A0A0D1D7E4"/>
<dbReference type="EMBL" id="JYFE01000041">
    <property type="protein sequence ID" value="KIT15878.1"/>
    <property type="molecule type" value="Genomic_DNA"/>
</dbReference>
<reference evidence="1 2" key="1">
    <citation type="submission" date="2015-02" db="EMBL/GenBank/DDBJ databases">
        <title>Genome Sequence of Jannaschia aquimarina DSM28248, a member of the Roseobacter clade.</title>
        <authorList>
            <person name="Voget S."/>
            <person name="Daniel R."/>
        </authorList>
    </citation>
    <scope>NUCLEOTIDE SEQUENCE [LARGE SCALE GENOMIC DNA]</scope>
    <source>
        <strain evidence="1 2">GSW-M26</strain>
    </source>
</reference>
<evidence type="ECO:0008006" key="3">
    <source>
        <dbReference type="Google" id="ProtNLM"/>
    </source>
</evidence>
<dbReference type="STRING" id="935700.jaqu_21450"/>
<evidence type="ECO:0000313" key="2">
    <source>
        <dbReference type="Proteomes" id="UP000032232"/>
    </source>
</evidence>
<name>A0A0D1D7E4_9RHOB</name>
<dbReference type="Proteomes" id="UP000032232">
    <property type="component" value="Unassembled WGS sequence"/>
</dbReference>